<accession>A0ABS8JUW4</accession>
<gene>
    <name evidence="2" type="ORF">LJ656_13910</name>
</gene>
<evidence type="ECO:0000313" key="3">
    <source>
        <dbReference type="Proteomes" id="UP001431019"/>
    </source>
</evidence>
<organism evidence="2 3">
    <name type="scientific">Paraburkholderia sejongensis</name>
    <dbReference type="NCBI Taxonomy" id="2886946"/>
    <lineage>
        <taxon>Bacteria</taxon>
        <taxon>Pseudomonadati</taxon>
        <taxon>Pseudomonadota</taxon>
        <taxon>Betaproteobacteria</taxon>
        <taxon>Burkholderiales</taxon>
        <taxon>Burkholderiaceae</taxon>
        <taxon>Paraburkholderia</taxon>
    </lineage>
</organism>
<dbReference type="RefSeq" id="WP_230509988.1">
    <property type="nucleotide sequence ID" value="NZ_JAJITD010000006.1"/>
</dbReference>
<feature type="chain" id="PRO_5046033482" evidence="1">
    <location>
        <begin position="25"/>
        <end position="124"/>
    </location>
</feature>
<protein>
    <submittedName>
        <fullName evidence="2">Uncharacterized protein</fullName>
    </submittedName>
</protein>
<comment type="caution">
    <text evidence="2">The sequence shown here is derived from an EMBL/GenBank/DDBJ whole genome shotgun (WGS) entry which is preliminary data.</text>
</comment>
<keyword evidence="1" id="KW-0732">Signal</keyword>
<dbReference type="Proteomes" id="UP001431019">
    <property type="component" value="Unassembled WGS sequence"/>
</dbReference>
<keyword evidence="3" id="KW-1185">Reference proteome</keyword>
<evidence type="ECO:0000313" key="2">
    <source>
        <dbReference type="EMBL" id="MCC8393686.1"/>
    </source>
</evidence>
<sequence length="124" mass="13830">MNYKFRTLAGVFSLCVSLCGPAFSGQVVDGMKAERQTSTGYRFVEHVDLQLPFNTTALSKDDRQAIEKAVRKAQEWQKLPYVGLQIIVVSGAYIGERDLDILQDRRGEVALRIALPDRGVRLSA</sequence>
<reference evidence="2 3" key="1">
    <citation type="submission" date="2021-11" db="EMBL/GenBank/DDBJ databases">
        <authorList>
            <person name="Oh E.-T."/>
            <person name="Kim S.-B."/>
        </authorList>
    </citation>
    <scope>NUCLEOTIDE SEQUENCE [LARGE SCALE GENOMIC DNA]</scope>
    <source>
        <strain evidence="2 3">MMS20-SJTR3</strain>
    </source>
</reference>
<feature type="signal peptide" evidence="1">
    <location>
        <begin position="1"/>
        <end position="24"/>
    </location>
</feature>
<evidence type="ECO:0000256" key="1">
    <source>
        <dbReference type="SAM" id="SignalP"/>
    </source>
</evidence>
<dbReference type="EMBL" id="JAJITD010000006">
    <property type="protein sequence ID" value="MCC8393686.1"/>
    <property type="molecule type" value="Genomic_DNA"/>
</dbReference>
<name>A0ABS8JUW4_9BURK</name>
<proteinExistence type="predicted"/>